<dbReference type="PANTHER" id="PTHR23407:SF1">
    <property type="entry name" value="5-FORMYLTETRAHYDROFOLATE CYCLO-LIGASE"/>
    <property type="match status" value="1"/>
</dbReference>
<dbReference type="SUPFAM" id="SSF100950">
    <property type="entry name" value="NagB/RpiA/CoA transferase-like"/>
    <property type="match status" value="1"/>
</dbReference>
<dbReference type="GO" id="GO:0009396">
    <property type="term" value="P:folic acid-containing compound biosynthetic process"/>
    <property type="evidence" value="ECO:0007669"/>
    <property type="project" value="TreeGrafter"/>
</dbReference>
<organism evidence="6 7">
    <name type="scientific">Candidatus Avacidaminococcus intestinavium</name>
    <dbReference type="NCBI Taxonomy" id="2840684"/>
    <lineage>
        <taxon>Bacteria</taxon>
        <taxon>Bacillati</taxon>
        <taxon>Bacillota</taxon>
        <taxon>Negativicutes</taxon>
        <taxon>Acidaminococcales</taxon>
        <taxon>Acidaminococcaceae</taxon>
        <taxon>Acidaminococcaceae incertae sedis</taxon>
        <taxon>Candidatus Avacidaminococcus</taxon>
    </lineage>
</organism>
<gene>
    <name evidence="6" type="ORF">IAB06_01840</name>
</gene>
<reference evidence="6" key="2">
    <citation type="journal article" date="2021" name="PeerJ">
        <title>Extensive microbial diversity within the chicken gut microbiome revealed by metagenomics and culture.</title>
        <authorList>
            <person name="Gilroy R."/>
            <person name="Ravi A."/>
            <person name="Getino M."/>
            <person name="Pursley I."/>
            <person name="Horton D.L."/>
            <person name="Alikhan N.F."/>
            <person name="Baker D."/>
            <person name="Gharbi K."/>
            <person name="Hall N."/>
            <person name="Watson M."/>
            <person name="Adriaenssens E.M."/>
            <person name="Foster-Nyarko E."/>
            <person name="Jarju S."/>
            <person name="Secka A."/>
            <person name="Antonio M."/>
            <person name="Oren A."/>
            <person name="Chaudhuri R.R."/>
            <person name="La Ragione R."/>
            <person name="Hildebrand F."/>
            <person name="Pallen M.J."/>
        </authorList>
    </citation>
    <scope>NUCLEOTIDE SEQUENCE</scope>
    <source>
        <strain evidence="6">CHK160-1198</strain>
    </source>
</reference>
<dbReference type="Gene3D" id="3.40.50.10420">
    <property type="entry name" value="NagB/RpiA/CoA transferase-like"/>
    <property type="match status" value="1"/>
</dbReference>
<keyword evidence="5" id="KW-0460">Magnesium</keyword>
<evidence type="ECO:0000256" key="5">
    <source>
        <dbReference type="RuleBase" id="RU361279"/>
    </source>
</evidence>
<keyword evidence="3 4" id="KW-0067">ATP-binding</keyword>
<dbReference type="GO" id="GO:0035999">
    <property type="term" value="P:tetrahydrofolate interconversion"/>
    <property type="evidence" value="ECO:0007669"/>
    <property type="project" value="TreeGrafter"/>
</dbReference>
<comment type="similarity">
    <text evidence="1 5">Belongs to the 5-formyltetrahydrofolate cyclo-ligase family.</text>
</comment>
<feature type="binding site" evidence="4">
    <location>
        <begin position="133"/>
        <end position="141"/>
    </location>
    <ligand>
        <name>ATP</name>
        <dbReference type="ChEBI" id="CHEBI:30616"/>
    </ligand>
</feature>
<dbReference type="GO" id="GO:0046872">
    <property type="term" value="F:metal ion binding"/>
    <property type="evidence" value="ECO:0007669"/>
    <property type="project" value="UniProtKB-KW"/>
</dbReference>
<comment type="caution">
    <text evidence="6">The sequence shown here is derived from an EMBL/GenBank/DDBJ whole genome shotgun (WGS) entry which is preliminary data.</text>
</comment>
<accession>A0A9D1SKZ7</accession>
<dbReference type="InterPro" id="IPR024185">
    <property type="entry name" value="FTHF_cligase-like_sf"/>
</dbReference>
<evidence type="ECO:0000256" key="4">
    <source>
        <dbReference type="PIRSR" id="PIRSR006806-1"/>
    </source>
</evidence>
<keyword evidence="2 4" id="KW-0547">Nucleotide-binding</keyword>
<evidence type="ECO:0000256" key="2">
    <source>
        <dbReference type="ARBA" id="ARBA00022741"/>
    </source>
</evidence>
<dbReference type="PANTHER" id="PTHR23407">
    <property type="entry name" value="ATPASE INHIBITOR/5-FORMYLTETRAHYDROFOLATE CYCLO-LIGASE"/>
    <property type="match status" value="1"/>
</dbReference>
<sequence length="187" mass="21408">MDKKQLRTTILTTRNNLDSNMQKTKSMLIINKILASKYFQQAKNIMLFSAFGSEVNLTPLLKIIVEQNKQAYLPFTDKISRKILPIKVRDVAQLVPGTYGILEPKAEGFDPQNYQDLELIITPGLIFDHSKNRIGYGAGYYDRLFPLLNVNVIKMGVCFEEQVLPKIPTEEHDIPLDLIITDQRLIK</sequence>
<comment type="cofactor">
    <cofactor evidence="5">
        <name>Mg(2+)</name>
        <dbReference type="ChEBI" id="CHEBI:18420"/>
    </cofactor>
</comment>
<dbReference type="InterPro" id="IPR037171">
    <property type="entry name" value="NagB/RpiA_transferase-like"/>
</dbReference>
<reference evidence="6" key="1">
    <citation type="submission" date="2020-10" db="EMBL/GenBank/DDBJ databases">
        <authorList>
            <person name="Gilroy R."/>
        </authorList>
    </citation>
    <scope>NUCLEOTIDE SEQUENCE</scope>
    <source>
        <strain evidence="6">CHK160-1198</strain>
    </source>
</reference>
<dbReference type="NCBIfam" id="TIGR02727">
    <property type="entry name" value="MTHFS_bact"/>
    <property type="match status" value="1"/>
</dbReference>
<dbReference type="EMBL" id="DVNI01000028">
    <property type="protein sequence ID" value="HIU63770.1"/>
    <property type="molecule type" value="Genomic_DNA"/>
</dbReference>
<keyword evidence="6" id="KW-0436">Ligase</keyword>
<protein>
    <recommendedName>
        <fullName evidence="5">5-formyltetrahydrofolate cyclo-ligase</fullName>
        <ecNumber evidence="5">6.3.3.2</ecNumber>
    </recommendedName>
</protein>
<evidence type="ECO:0000256" key="1">
    <source>
        <dbReference type="ARBA" id="ARBA00010638"/>
    </source>
</evidence>
<dbReference type="PIRSF" id="PIRSF006806">
    <property type="entry name" value="FTHF_cligase"/>
    <property type="match status" value="1"/>
</dbReference>
<dbReference type="InterPro" id="IPR002698">
    <property type="entry name" value="FTHF_cligase"/>
</dbReference>
<name>A0A9D1SKZ7_9FIRM</name>
<dbReference type="AlphaFoldDB" id="A0A9D1SKZ7"/>
<evidence type="ECO:0000313" key="7">
    <source>
        <dbReference type="Proteomes" id="UP000824099"/>
    </source>
</evidence>
<comment type="catalytic activity">
    <reaction evidence="5">
        <text>(6S)-5-formyl-5,6,7,8-tetrahydrofolate + ATP = (6R)-5,10-methenyltetrahydrofolate + ADP + phosphate</text>
        <dbReference type="Rhea" id="RHEA:10488"/>
        <dbReference type="ChEBI" id="CHEBI:30616"/>
        <dbReference type="ChEBI" id="CHEBI:43474"/>
        <dbReference type="ChEBI" id="CHEBI:57455"/>
        <dbReference type="ChEBI" id="CHEBI:57457"/>
        <dbReference type="ChEBI" id="CHEBI:456216"/>
        <dbReference type="EC" id="6.3.3.2"/>
    </reaction>
</comment>
<dbReference type="GO" id="GO:0030272">
    <property type="term" value="F:5-formyltetrahydrofolate cyclo-ligase activity"/>
    <property type="evidence" value="ECO:0007669"/>
    <property type="project" value="UniProtKB-EC"/>
</dbReference>
<keyword evidence="5" id="KW-0479">Metal-binding</keyword>
<dbReference type="GO" id="GO:0005524">
    <property type="term" value="F:ATP binding"/>
    <property type="evidence" value="ECO:0007669"/>
    <property type="project" value="UniProtKB-KW"/>
</dbReference>
<dbReference type="Pfam" id="PF01812">
    <property type="entry name" value="5-FTHF_cyc-lig"/>
    <property type="match status" value="1"/>
</dbReference>
<dbReference type="EC" id="6.3.3.2" evidence="5"/>
<evidence type="ECO:0000256" key="3">
    <source>
        <dbReference type="ARBA" id="ARBA00022840"/>
    </source>
</evidence>
<evidence type="ECO:0000313" key="6">
    <source>
        <dbReference type="EMBL" id="HIU63770.1"/>
    </source>
</evidence>
<proteinExistence type="inferred from homology"/>
<dbReference type="Proteomes" id="UP000824099">
    <property type="component" value="Unassembled WGS sequence"/>
</dbReference>
<feature type="binding site" evidence="4">
    <location>
        <begin position="3"/>
        <end position="7"/>
    </location>
    <ligand>
        <name>ATP</name>
        <dbReference type="ChEBI" id="CHEBI:30616"/>
    </ligand>
</feature>
<feature type="binding site" evidence="4">
    <location>
        <position position="54"/>
    </location>
    <ligand>
        <name>substrate</name>
    </ligand>
</feature>